<evidence type="ECO:0000313" key="5">
    <source>
        <dbReference type="Proteomes" id="UP001152519"/>
    </source>
</evidence>
<proteinExistence type="predicted"/>
<feature type="chain" id="PRO_5040888501" evidence="2">
    <location>
        <begin position="28"/>
        <end position="138"/>
    </location>
</feature>
<organism evidence="4 5">
    <name type="scientific">Actinacidiphila cocklensis</name>
    <dbReference type="NCBI Taxonomy" id="887465"/>
    <lineage>
        <taxon>Bacteria</taxon>
        <taxon>Bacillati</taxon>
        <taxon>Actinomycetota</taxon>
        <taxon>Actinomycetes</taxon>
        <taxon>Kitasatosporales</taxon>
        <taxon>Streptomycetaceae</taxon>
        <taxon>Actinacidiphila</taxon>
    </lineage>
</organism>
<name>A0A9W4DQH8_9ACTN</name>
<dbReference type="EMBL" id="CAJSLV010000055">
    <property type="protein sequence ID" value="CAG6394391.1"/>
    <property type="molecule type" value="Genomic_DNA"/>
</dbReference>
<dbReference type="SUPFAM" id="SSF49503">
    <property type="entry name" value="Cupredoxins"/>
    <property type="match status" value="1"/>
</dbReference>
<comment type="caution">
    <text evidence="4">The sequence shown here is derived from an EMBL/GenBank/DDBJ whole genome shotgun (WGS) entry which is preliminary data.</text>
</comment>
<evidence type="ECO:0000256" key="1">
    <source>
        <dbReference type="SAM" id="MobiDB-lite"/>
    </source>
</evidence>
<accession>A0A9W4DQH8</accession>
<gene>
    <name evidence="4" type="ORF">SCOCK_260085</name>
</gene>
<dbReference type="PANTHER" id="PTHR36507:SF1">
    <property type="entry name" value="BLL1555 PROTEIN"/>
    <property type="match status" value="1"/>
</dbReference>
<evidence type="ECO:0000259" key="3">
    <source>
        <dbReference type="Pfam" id="PF13473"/>
    </source>
</evidence>
<dbReference type="Gene3D" id="2.60.40.420">
    <property type="entry name" value="Cupredoxins - blue copper proteins"/>
    <property type="match status" value="1"/>
</dbReference>
<reference evidence="4" key="1">
    <citation type="submission" date="2021-05" db="EMBL/GenBank/DDBJ databases">
        <authorList>
            <person name="Arsene-Ploetze F."/>
        </authorList>
    </citation>
    <scope>NUCLEOTIDE SEQUENCE</scope>
    <source>
        <strain evidence="4">DSM 42138</strain>
    </source>
</reference>
<keyword evidence="5" id="KW-1185">Reference proteome</keyword>
<evidence type="ECO:0000313" key="4">
    <source>
        <dbReference type="EMBL" id="CAG6394391.1"/>
    </source>
</evidence>
<dbReference type="InterPro" id="IPR008972">
    <property type="entry name" value="Cupredoxin"/>
</dbReference>
<keyword evidence="2" id="KW-0732">Signal</keyword>
<dbReference type="InterPro" id="IPR028096">
    <property type="entry name" value="EfeO_Cupredoxin"/>
</dbReference>
<dbReference type="Pfam" id="PF13473">
    <property type="entry name" value="Cupredoxin_1"/>
    <property type="match status" value="1"/>
</dbReference>
<evidence type="ECO:0000256" key="2">
    <source>
        <dbReference type="SAM" id="SignalP"/>
    </source>
</evidence>
<dbReference type="Proteomes" id="UP001152519">
    <property type="component" value="Unassembled WGS sequence"/>
</dbReference>
<feature type="compositionally biased region" description="Low complexity" evidence="1">
    <location>
        <begin position="39"/>
        <end position="51"/>
    </location>
</feature>
<sequence>MAGAAMRGLGALSLGVLGAVSLLPALAGCSDSNSGGSGATPSASAPASSPAAGGGADRIDIKDFAFGPAALTVKPGAVVTVTNSDSTTHTVTATGAKAFDTGDIAPGKTVTFTAPSKAGSYPYTCTIHPFMKANLTVG</sequence>
<feature type="signal peptide" evidence="2">
    <location>
        <begin position="1"/>
        <end position="27"/>
    </location>
</feature>
<feature type="domain" description="EfeO-type cupredoxin-like" evidence="3">
    <location>
        <begin position="52"/>
        <end position="137"/>
    </location>
</feature>
<protein>
    <submittedName>
        <fullName evidence="4">Plastocyanin</fullName>
    </submittedName>
</protein>
<dbReference type="AlphaFoldDB" id="A0A9W4DQH8"/>
<dbReference type="InterPro" id="IPR052721">
    <property type="entry name" value="ET_Amicyanin"/>
</dbReference>
<dbReference type="PANTHER" id="PTHR36507">
    <property type="entry name" value="BLL1555 PROTEIN"/>
    <property type="match status" value="1"/>
</dbReference>
<dbReference type="PROSITE" id="PS51257">
    <property type="entry name" value="PROKAR_LIPOPROTEIN"/>
    <property type="match status" value="1"/>
</dbReference>
<feature type="region of interest" description="Disordered" evidence="1">
    <location>
        <begin position="33"/>
        <end position="55"/>
    </location>
</feature>